<accession>A0A5B8LS20</accession>
<dbReference type="Pfam" id="PF22692">
    <property type="entry name" value="LlgE_F_G_D1"/>
    <property type="match status" value="1"/>
</dbReference>
<dbReference type="NCBIfam" id="TIGR03506">
    <property type="entry name" value="FlgEFG_subfam"/>
    <property type="match status" value="2"/>
</dbReference>
<feature type="region of interest" description="Disordered" evidence="5">
    <location>
        <begin position="1"/>
        <end position="25"/>
    </location>
</feature>
<dbReference type="PANTHER" id="PTHR30435">
    <property type="entry name" value="FLAGELLAR PROTEIN"/>
    <property type="match status" value="1"/>
</dbReference>
<evidence type="ECO:0000256" key="4">
    <source>
        <dbReference type="RuleBase" id="RU362116"/>
    </source>
</evidence>
<feature type="domain" description="Flagellar hook protein FlgE/F/G-like D1" evidence="8">
    <location>
        <begin position="127"/>
        <end position="179"/>
    </location>
</feature>
<sequence>MSPHFGWSNQKAQQIQHSPELASRLHQSWRTRPATQTGFTEFHMGIYGALSSAVTGLRAQAHALENISGNIANSQTTGYKRIETDFLDLIPDAPISRQVPGAVLAQSRGTNDVQGDIKTVSNETFIALNSNGFFVVEPKIGQSDGNAVFAGTNFYTRRGDFEIDKDGLLVNGAGYYLKGLPIDTLTGNISGSVPEVIKLSNNFLPAQATTRVNYQANLPQLPKNTGYNATIYNSELMEANDYVTGSTTASKTGGALTAGADADTVLTAGESLTVTVNGTAVKFDFYDSDLGPYTGTNVGIDIENTTPTTVADALAAMEAGLRSAGGPAASTATVGIVGGNLQITLGSDYHASFSVAGDAGTLAALGMTAGASSAPTRPNVDTIPADLDAEFKANSVAGGAITVYAENGAPANVQLRWAKVDSKAAGGADTWNLYYMSNSAATGASPMWTRVDQDYTFRGDGSLLPPGVPTATITGLTVNGVNLGDVELKHDTNGVSQFADVNGTVNVSTLNQNGYGAGEFVSVAINDSGRVVATYSNGERIDMAQVVTAEFNAINKLKRLDGGVFASTSESGEAILDLSGSGVIGGALEASNTDISDEFTKLIVTQQAYAAGTRIVSAADDMLQEALNMIR</sequence>
<name>A0A5B8LS20_9HYPH</name>
<dbReference type="InterPro" id="IPR037925">
    <property type="entry name" value="FlgE/F/G-like"/>
</dbReference>
<keyword evidence="9" id="KW-0282">Flagellum</keyword>
<keyword evidence="9" id="KW-0969">Cilium</keyword>
<evidence type="ECO:0000259" key="6">
    <source>
        <dbReference type="Pfam" id="PF00460"/>
    </source>
</evidence>
<dbReference type="Pfam" id="PF06429">
    <property type="entry name" value="Flg_bbr_C"/>
    <property type="match status" value="1"/>
</dbReference>
<feature type="domain" description="Flagellar basal-body/hook protein C-terminal" evidence="7">
    <location>
        <begin position="586"/>
        <end position="629"/>
    </location>
</feature>
<reference evidence="9 10" key="1">
    <citation type="submission" date="2019-07" db="EMBL/GenBank/DDBJ databases">
        <title>Full genome sequence of Devosia sp. Gsoil 520.</title>
        <authorList>
            <person name="Im W.-T."/>
        </authorList>
    </citation>
    <scope>NUCLEOTIDE SEQUENCE [LARGE SCALE GENOMIC DNA]</scope>
    <source>
        <strain evidence="9 10">Gsoil 520</strain>
    </source>
</reference>
<dbReference type="Proteomes" id="UP000315364">
    <property type="component" value="Chromosome"/>
</dbReference>
<evidence type="ECO:0000256" key="5">
    <source>
        <dbReference type="SAM" id="MobiDB-lite"/>
    </source>
</evidence>
<dbReference type="InterPro" id="IPR001444">
    <property type="entry name" value="Flag_bb_rod_N"/>
</dbReference>
<keyword evidence="10" id="KW-1185">Reference proteome</keyword>
<keyword evidence="9" id="KW-0966">Cell projection</keyword>
<proteinExistence type="inferred from homology"/>
<dbReference type="GO" id="GO:0005829">
    <property type="term" value="C:cytosol"/>
    <property type="evidence" value="ECO:0007669"/>
    <property type="project" value="TreeGrafter"/>
</dbReference>
<evidence type="ECO:0000256" key="2">
    <source>
        <dbReference type="ARBA" id="ARBA00009677"/>
    </source>
</evidence>
<evidence type="ECO:0000256" key="1">
    <source>
        <dbReference type="ARBA" id="ARBA00004117"/>
    </source>
</evidence>
<dbReference type="KEGG" id="dea:FPZ08_08600"/>
<dbReference type="AlphaFoldDB" id="A0A5B8LS20"/>
<comment type="similarity">
    <text evidence="2 4">Belongs to the flagella basal body rod proteins family.</text>
</comment>
<protein>
    <recommendedName>
        <fullName evidence="4">Flagellar hook protein FlgE</fullName>
    </recommendedName>
</protein>
<dbReference type="InterPro" id="IPR020013">
    <property type="entry name" value="Flagellar_FlgE/F/G"/>
</dbReference>
<feature type="domain" description="Flagellar basal body rod protein N-terminal" evidence="6">
    <location>
        <begin position="52"/>
        <end position="80"/>
    </location>
</feature>
<dbReference type="PANTHER" id="PTHR30435:SF1">
    <property type="entry name" value="FLAGELLAR HOOK PROTEIN FLGE"/>
    <property type="match status" value="1"/>
</dbReference>
<dbReference type="OrthoDB" id="8372879at2"/>
<evidence type="ECO:0000259" key="8">
    <source>
        <dbReference type="Pfam" id="PF22692"/>
    </source>
</evidence>
<comment type="function">
    <text evidence="4">A flexible structure which links the flagellar filament to the drive apparatus in the basal body.</text>
</comment>
<organism evidence="9 10">
    <name type="scientific">Devosia ginsengisoli</name>
    <dbReference type="NCBI Taxonomy" id="400770"/>
    <lineage>
        <taxon>Bacteria</taxon>
        <taxon>Pseudomonadati</taxon>
        <taxon>Pseudomonadota</taxon>
        <taxon>Alphaproteobacteria</taxon>
        <taxon>Hyphomicrobiales</taxon>
        <taxon>Devosiaceae</taxon>
        <taxon>Devosia</taxon>
    </lineage>
</organism>
<dbReference type="GO" id="GO:0009425">
    <property type="term" value="C:bacterial-type flagellum basal body"/>
    <property type="evidence" value="ECO:0007669"/>
    <property type="project" value="UniProtKB-SubCell"/>
</dbReference>
<evidence type="ECO:0000256" key="3">
    <source>
        <dbReference type="ARBA" id="ARBA00023143"/>
    </source>
</evidence>
<dbReference type="EMBL" id="CP042304">
    <property type="protein sequence ID" value="QDZ10806.1"/>
    <property type="molecule type" value="Genomic_DNA"/>
</dbReference>
<keyword evidence="3 4" id="KW-0975">Bacterial flagellum</keyword>
<dbReference type="GO" id="GO:0071978">
    <property type="term" value="P:bacterial-type flagellum-dependent swarming motility"/>
    <property type="evidence" value="ECO:0007669"/>
    <property type="project" value="TreeGrafter"/>
</dbReference>
<feature type="compositionally biased region" description="Polar residues" evidence="5">
    <location>
        <begin position="7"/>
        <end position="17"/>
    </location>
</feature>
<dbReference type="Pfam" id="PF00460">
    <property type="entry name" value="Flg_bb_rod"/>
    <property type="match status" value="1"/>
</dbReference>
<dbReference type="GO" id="GO:0009424">
    <property type="term" value="C:bacterial-type flagellum hook"/>
    <property type="evidence" value="ECO:0007669"/>
    <property type="project" value="TreeGrafter"/>
</dbReference>
<evidence type="ECO:0000259" key="7">
    <source>
        <dbReference type="Pfam" id="PF06429"/>
    </source>
</evidence>
<dbReference type="InterPro" id="IPR010930">
    <property type="entry name" value="Flg_bb/hook_C_dom"/>
</dbReference>
<gene>
    <name evidence="9" type="ORF">FPZ08_08600</name>
</gene>
<comment type="subcellular location">
    <subcellularLocation>
        <location evidence="1 4">Bacterial flagellum basal body</location>
    </subcellularLocation>
</comment>
<dbReference type="InterPro" id="IPR053967">
    <property type="entry name" value="LlgE_F_G-like_D1"/>
</dbReference>
<evidence type="ECO:0000313" key="10">
    <source>
        <dbReference type="Proteomes" id="UP000315364"/>
    </source>
</evidence>
<dbReference type="SUPFAM" id="SSF117143">
    <property type="entry name" value="Flagellar hook protein flgE"/>
    <property type="match status" value="1"/>
</dbReference>
<evidence type="ECO:0000313" key="9">
    <source>
        <dbReference type="EMBL" id="QDZ10806.1"/>
    </source>
</evidence>